<feature type="region of interest" description="Disordered" evidence="1">
    <location>
        <begin position="1"/>
        <end position="25"/>
    </location>
</feature>
<accession>A0AAD9H779</accession>
<gene>
    <name evidence="2" type="ORF">LX32DRAFT_645151</name>
</gene>
<sequence>MKSLQPTASNAPGKLSKDEQVPTCSSPLCVKDACCATRCLRPQSEGANTSPISRLCHPSAFHCLPPCHLQGDTTATAL</sequence>
<evidence type="ECO:0000256" key="1">
    <source>
        <dbReference type="SAM" id="MobiDB-lite"/>
    </source>
</evidence>
<proteinExistence type="predicted"/>
<name>A0AAD9H779_9PEZI</name>
<organism evidence="2 3">
    <name type="scientific">Colletotrichum zoysiae</name>
    <dbReference type="NCBI Taxonomy" id="1216348"/>
    <lineage>
        <taxon>Eukaryota</taxon>
        <taxon>Fungi</taxon>
        <taxon>Dikarya</taxon>
        <taxon>Ascomycota</taxon>
        <taxon>Pezizomycotina</taxon>
        <taxon>Sordariomycetes</taxon>
        <taxon>Hypocreomycetidae</taxon>
        <taxon>Glomerellales</taxon>
        <taxon>Glomerellaceae</taxon>
        <taxon>Colletotrichum</taxon>
        <taxon>Colletotrichum graminicola species complex</taxon>
    </lineage>
</organism>
<protein>
    <submittedName>
        <fullName evidence="2">Uncharacterized protein</fullName>
    </submittedName>
</protein>
<dbReference type="Proteomes" id="UP001232148">
    <property type="component" value="Unassembled WGS sequence"/>
</dbReference>
<comment type="caution">
    <text evidence="2">The sequence shown here is derived from an EMBL/GenBank/DDBJ whole genome shotgun (WGS) entry which is preliminary data.</text>
</comment>
<dbReference type="AlphaFoldDB" id="A0AAD9H779"/>
<reference evidence="2" key="1">
    <citation type="submission" date="2021-06" db="EMBL/GenBank/DDBJ databases">
        <title>Comparative genomics, transcriptomics and evolutionary studies reveal genomic signatures of adaptation to plant cell wall in hemibiotrophic fungi.</title>
        <authorList>
            <consortium name="DOE Joint Genome Institute"/>
            <person name="Baroncelli R."/>
            <person name="Diaz J.F."/>
            <person name="Benocci T."/>
            <person name="Peng M."/>
            <person name="Battaglia E."/>
            <person name="Haridas S."/>
            <person name="Andreopoulos W."/>
            <person name="Labutti K."/>
            <person name="Pangilinan J."/>
            <person name="Floch G.L."/>
            <person name="Makela M.R."/>
            <person name="Henrissat B."/>
            <person name="Grigoriev I.V."/>
            <person name="Crouch J.A."/>
            <person name="De Vries R.P."/>
            <person name="Sukno S.A."/>
            <person name="Thon M.R."/>
        </authorList>
    </citation>
    <scope>NUCLEOTIDE SEQUENCE</scope>
    <source>
        <strain evidence="2">MAFF235873</strain>
    </source>
</reference>
<dbReference type="EMBL" id="MU843023">
    <property type="protein sequence ID" value="KAK2022854.1"/>
    <property type="molecule type" value="Genomic_DNA"/>
</dbReference>
<evidence type="ECO:0000313" key="2">
    <source>
        <dbReference type="EMBL" id="KAK2022854.1"/>
    </source>
</evidence>
<feature type="compositionally biased region" description="Polar residues" evidence="1">
    <location>
        <begin position="1"/>
        <end position="10"/>
    </location>
</feature>
<keyword evidence="3" id="KW-1185">Reference proteome</keyword>
<evidence type="ECO:0000313" key="3">
    <source>
        <dbReference type="Proteomes" id="UP001232148"/>
    </source>
</evidence>